<feature type="transmembrane region" description="Helical" evidence="1">
    <location>
        <begin position="178"/>
        <end position="201"/>
    </location>
</feature>
<dbReference type="Proteomes" id="UP001501251">
    <property type="component" value="Unassembled WGS sequence"/>
</dbReference>
<evidence type="ECO:0000313" key="3">
    <source>
        <dbReference type="Proteomes" id="UP001501251"/>
    </source>
</evidence>
<accession>A0ABP8A7Y0</accession>
<dbReference type="RefSeq" id="WP_344913726.1">
    <property type="nucleotide sequence ID" value="NZ_BAABAQ010000001.1"/>
</dbReference>
<organism evidence="2 3">
    <name type="scientific">Streptosporangium oxazolinicum</name>
    <dbReference type="NCBI Taxonomy" id="909287"/>
    <lineage>
        <taxon>Bacteria</taxon>
        <taxon>Bacillati</taxon>
        <taxon>Actinomycetota</taxon>
        <taxon>Actinomycetes</taxon>
        <taxon>Streptosporangiales</taxon>
        <taxon>Streptosporangiaceae</taxon>
        <taxon>Streptosporangium</taxon>
    </lineage>
</organism>
<feature type="transmembrane region" description="Helical" evidence="1">
    <location>
        <begin position="96"/>
        <end position="115"/>
    </location>
</feature>
<reference evidence="3" key="1">
    <citation type="journal article" date="2019" name="Int. J. Syst. Evol. Microbiol.">
        <title>The Global Catalogue of Microorganisms (GCM) 10K type strain sequencing project: providing services to taxonomists for standard genome sequencing and annotation.</title>
        <authorList>
            <consortium name="The Broad Institute Genomics Platform"/>
            <consortium name="The Broad Institute Genome Sequencing Center for Infectious Disease"/>
            <person name="Wu L."/>
            <person name="Ma J."/>
        </authorList>
    </citation>
    <scope>NUCLEOTIDE SEQUENCE [LARGE SCALE GENOMIC DNA]</scope>
    <source>
        <strain evidence="3">JCM 17388</strain>
    </source>
</reference>
<feature type="transmembrane region" description="Helical" evidence="1">
    <location>
        <begin position="275"/>
        <end position="296"/>
    </location>
</feature>
<feature type="transmembrane region" description="Helical" evidence="1">
    <location>
        <begin position="61"/>
        <end position="84"/>
    </location>
</feature>
<dbReference type="EMBL" id="BAABAQ010000001">
    <property type="protein sequence ID" value="GAA4179546.1"/>
    <property type="molecule type" value="Genomic_DNA"/>
</dbReference>
<evidence type="ECO:0000313" key="2">
    <source>
        <dbReference type="EMBL" id="GAA4179546.1"/>
    </source>
</evidence>
<protein>
    <submittedName>
        <fullName evidence="2">ABC transporter permease</fullName>
    </submittedName>
</protein>
<proteinExistence type="predicted"/>
<evidence type="ECO:0000256" key="1">
    <source>
        <dbReference type="SAM" id="Phobius"/>
    </source>
</evidence>
<name>A0ABP8A7Y0_9ACTN</name>
<keyword evidence="1" id="KW-0812">Transmembrane</keyword>
<comment type="caution">
    <text evidence="2">The sequence shown here is derived from an EMBL/GenBank/DDBJ whole genome shotgun (WGS) entry which is preliminary data.</text>
</comment>
<keyword evidence="1" id="KW-0472">Membrane</keyword>
<feature type="transmembrane region" description="Helical" evidence="1">
    <location>
        <begin position="207"/>
        <end position="228"/>
    </location>
</feature>
<feature type="transmembrane region" description="Helical" evidence="1">
    <location>
        <begin position="141"/>
        <end position="166"/>
    </location>
</feature>
<keyword evidence="1" id="KW-1133">Transmembrane helix</keyword>
<feature type="transmembrane region" description="Helical" evidence="1">
    <location>
        <begin position="240"/>
        <end position="263"/>
    </location>
</feature>
<gene>
    <name evidence="2" type="ORF">GCM10022252_01200</name>
</gene>
<keyword evidence="3" id="KW-1185">Reference proteome</keyword>
<sequence>MPEPISEPISAPISEPTGVIHDIGYRHYEGARLGRGHATAALTLHSLRGIFGLGRTARSKIIPFALLAVMLLPAVVSIAIMALAKEEGMRYTEYAVIMQAVLAIFLASQSPYAVAPDLRFRVLPLYLSRPVTIWDYIGAKLAAMTTAMFLLLAAPLTVLYIGEMVIDLPGDAHTAEYLTAMAGAACYALLLACLGVAIASFTPRRGLGVASVIAFYLLASAVSTVLFATLESMGDDTAAAWAWLINPFFLVDAAVHVGLFGAAPTAGVVYPSDGGTLVAGAIIIVLIALSLTALIARYRKAASR</sequence>